<keyword evidence="1" id="KW-1133">Transmembrane helix</keyword>
<keyword evidence="1" id="KW-0472">Membrane</keyword>
<dbReference type="EMBL" id="OUNR01000002">
    <property type="protein sequence ID" value="SPP64154.1"/>
    <property type="molecule type" value="Genomic_DNA"/>
</dbReference>
<sequence>MITSFLRNPKAVMMWVAIANLLLAAIMKH</sequence>
<keyword evidence="3" id="KW-1185">Reference proteome</keyword>
<evidence type="ECO:0000313" key="2">
    <source>
        <dbReference type="EMBL" id="SPP64154.1"/>
    </source>
</evidence>
<protein>
    <submittedName>
        <fullName evidence="2">Uncharacterized protein</fullName>
    </submittedName>
</protein>
<dbReference type="AlphaFoldDB" id="A0A330LAX9"/>
<proteinExistence type="predicted"/>
<dbReference type="InParanoid" id="A0A330LAX9"/>
<gene>
    <name evidence="2" type="ORF">NITLEN_100024</name>
</gene>
<evidence type="ECO:0000313" key="3">
    <source>
        <dbReference type="Proteomes" id="UP000248168"/>
    </source>
</evidence>
<name>A0A330LAX9_9BACT</name>
<accession>A0A330LAX9</accession>
<reference evidence="3" key="1">
    <citation type="submission" date="2018-04" db="EMBL/GenBank/DDBJ databases">
        <authorList>
            <person name="Lucker S."/>
            <person name="Sakoula D."/>
        </authorList>
    </citation>
    <scope>NUCLEOTIDE SEQUENCE [LARGE SCALE GENOMIC DNA]</scope>
</reference>
<evidence type="ECO:0000256" key="1">
    <source>
        <dbReference type="SAM" id="Phobius"/>
    </source>
</evidence>
<organism evidence="2 3">
    <name type="scientific">Nitrospira lenta</name>
    <dbReference type="NCBI Taxonomy" id="1436998"/>
    <lineage>
        <taxon>Bacteria</taxon>
        <taxon>Pseudomonadati</taxon>
        <taxon>Nitrospirota</taxon>
        <taxon>Nitrospiria</taxon>
        <taxon>Nitrospirales</taxon>
        <taxon>Nitrospiraceae</taxon>
        <taxon>Nitrospira</taxon>
    </lineage>
</organism>
<feature type="transmembrane region" description="Helical" evidence="1">
    <location>
        <begin position="12"/>
        <end position="27"/>
    </location>
</feature>
<dbReference type="Proteomes" id="UP000248168">
    <property type="component" value="Unassembled WGS sequence"/>
</dbReference>
<keyword evidence="1" id="KW-0812">Transmembrane</keyword>